<comment type="subcellular location">
    <subcellularLocation>
        <location evidence="5 6">Cytoplasm</location>
    </subcellularLocation>
</comment>
<keyword evidence="3 5" id="KW-0378">Hydrolase</keyword>
<dbReference type="Pfam" id="PF02601">
    <property type="entry name" value="Exonuc_VII_L"/>
    <property type="match status" value="1"/>
</dbReference>
<feature type="region of interest" description="Disordered" evidence="7">
    <location>
        <begin position="408"/>
        <end position="429"/>
    </location>
</feature>
<dbReference type="InterPro" id="IPR025824">
    <property type="entry name" value="OB-fold_nuc-bd_dom"/>
</dbReference>
<dbReference type="GO" id="GO:0003676">
    <property type="term" value="F:nucleic acid binding"/>
    <property type="evidence" value="ECO:0007669"/>
    <property type="project" value="InterPro"/>
</dbReference>
<keyword evidence="1 5" id="KW-0963">Cytoplasm</keyword>
<dbReference type="Pfam" id="PF13742">
    <property type="entry name" value="tRNA_anti_2"/>
    <property type="match status" value="1"/>
</dbReference>
<keyword evidence="11" id="KW-1185">Reference proteome</keyword>
<dbReference type="GeneID" id="95359312"/>
<dbReference type="OrthoDB" id="9802795at2"/>
<sequence length="429" mass="46017">MPGTPTEQGPRNSPETAQPLGAVVGMLKGWVERCGWVWVSAQIIELRRRANYSMQFLTLRDTSLEVSAQATATNAVLDAAGPLTEGTTVLACLRPRVWNKTARLSFECSVIRIAGEGRLLAELEQRKRALQAEGLFDPARKRPLPFVPSRIGLITGAGSAAERDVLTNTLRRWPAARFEVRHALMQGPRSAAEVAAALVELDADPRIDLIVIARGGGSLEDLLPFSDEGLVRAVAAAATPVVSAIGHEPDTPILDLVADLRASTPTDAAKRIVPDAADEQRYVAELLGRARTAIDARVSSEYYELGRLASRPVLRDPGSALAGHVQQLEMARLRLRTTIDRIVAEESQAVDHALAQVRAMSPKATLERGYAIIADSDNASVASVGDTEPGEQLMVFLADGRLVVEVDDAIPGPRPADPAGDATRARAPR</sequence>
<dbReference type="GO" id="GO:0009318">
    <property type="term" value="C:exodeoxyribonuclease VII complex"/>
    <property type="evidence" value="ECO:0007669"/>
    <property type="project" value="UniProtKB-UniRule"/>
</dbReference>
<comment type="function">
    <text evidence="5">Bidirectionally degrades single-stranded DNA into large acid-insoluble oligonucleotides, which are then degraded further into small acid-soluble oligonucleotides.</text>
</comment>
<keyword evidence="2 5" id="KW-0540">Nuclease</keyword>
<gene>
    <name evidence="5" type="primary">xseA</name>
    <name evidence="10" type="ORF">HMPREF0682_0527</name>
</gene>
<keyword evidence="4 5" id="KW-0269">Exonuclease</keyword>
<evidence type="ECO:0000256" key="2">
    <source>
        <dbReference type="ARBA" id="ARBA00022722"/>
    </source>
</evidence>
<evidence type="ECO:0000256" key="3">
    <source>
        <dbReference type="ARBA" id="ARBA00022801"/>
    </source>
</evidence>
<dbReference type="EC" id="3.1.11.6" evidence="5"/>
<dbReference type="InterPro" id="IPR003753">
    <property type="entry name" value="Exonuc_VII_L"/>
</dbReference>
<protein>
    <recommendedName>
        <fullName evidence="5">Exodeoxyribonuclease 7 large subunit</fullName>
        <ecNumber evidence="5">3.1.11.6</ecNumber>
    </recommendedName>
    <alternativeName>
        <fullName evidence="5">Exodeoxyribonuclease VII large subunit</fullName>
        <shortName evidence="5">Exonuclease VII large subunit</shortName>
    </alternativeName>
</protein>
<dbReference type="EMBL" id="ACVN02000251">
    <property type="protein sequence ID" value="ERK52613.1"/>
    <property type="molecule type" value="Genomic_DNA"/>
</dbReference>
<dbReference type="PANTHER" id="PTHR30008">
    <property type="entry name" value="EXODEOXYRIBONUCLEASE 7 LARGE SUBUNIT"/>
    <property type="match status" value="1"/>
</dbReference>
<dbReference type="GO" id="GO:0008855">
    <property type="term" value="F:exodeoxyribonuclease VII activity"/>
    <property type="evidence" value="ECO:0007669"/>
    <property type="project" value="UniProtKB-UniRule"/>
</dbReference>
<dbReference type="PANTHER" id="PTHR30008:SF0">
    <property type="entry name" value="EXODEOXYRIBONUCLEASE 7 LARGE SUBUNIT"/>
    <property type="match status" value="1"/>
</dbReference>
<evidence type="ECO:0000259" key="8">
    <source>
        <dbReference type="Pfam" id="PF02601"/>
    </source>
</evidence>
<proteinExistence type="inferred from homology"/>
<dbReference type="HAMAP" id="MF_00378">
    <property type="entry name" value="Exonuc_7_L"/>
    <property type="match status" value="1"/>
</dbReference>
<evidence type="ECO:0000256" key="4">
    <source>
        <dbReference type="ARBA" id="ARBA00022839"/>
    </source>
</evidence>
<comment type="caution">
    <text evidence="10">The sequence shown here is derived from an EMBL/GenBank/DDBJ whole genome shotgun (WGS) entry which is preliminary data.</text>
</comment>
<name>U2RGD9_9ACTN</name>
<evidence type="ECO:0000313" key="11">
    <source>
        <dbReference type="Proteomes" id="UP000017052"/>
    </source>
</evidence>
<dbReference type="NCBIfam" id="TIGR00237">
    <property type="entry name" value="xseA"/>
    <property type="match status" value="1"/>
</dbReference>
<evidence type="ECO:0000256" key="7">
    <source>
        <dbReference type="SAM" id="MobiDB-lite"/>
    </source>
</evidence>
<dbReference type="InterPro" id="IPR020579">
    <property type="entry name" value="Exonuc_VII_lsu_C"/>
</dbReference>
<dbReference type="Proteomes" id="UP000017052">
    <property type="component" value="Unassembled WGS sequence"/>
</dbReference>
<evidence type="ECO:0000256" key="5">
    <source>
        <dbReference type="HAMAP-Rule" id="MF_00378"/>
    </source>
</evidence>
<dbReference type="GO" id="GO:0006308">
    <property type="term" value="P:DNA catabolic process"/>
    <property type="evidence" value="ECO:0007669"/>
    <property type="project" value="UniProtKB-UniRule"/>
</dbReference>
<comment type="catalytic activity">
    <reaction evidence="5 6">
        <text>Exonucleolytic cleavage in either 5'- to 3'- or 3'- to 5'-direction to yield nucleoside 5'-phosphates.</text>
        <dbReference type="EC" id="3.1.11.6"/>
    </reaction>
</comment>
<feature type="domain" description="OB-fold nucleic acid binding" evidence="9">
    <location>
        <begin position="35"/>
        <end position="111"/>
    </location>
</feature>
<feature type="domain" description="Exonuclease VII large subunit C-terminal" evidence="8">
    <location>
        <begin position="135"/>
        <end position="351"/>
    </location>
</feature>
<organism evidence="10 11">
    <name type="scientific">Propionibacterium acidifaciens F0233</name>
    <dbReference type="NCBI Taxonomy" id="553198"/>
    <lineage>
        <taxon>Bacteria</taxon>
        <taxon>Bacillati</taxon>
        <taxon>Actinomycetota</taxon>
        <taxon>Actinomycetes</taxon>
        <taxon>Propionibacteriales</taxon>
        <taxon>Propionibacteriaceae</taxon>
        <taxon>Propionibacterium</taxon>
    </lineage>
</organism>
<comment type="similarity">
    <text evidence="5 6">Belongs to the XseA family.</text>
</comment>
<reference evidence="10" key="1">
    <citation type="submission" date="2013-08" db="EMBL/GenBank/DDBJ databases">
        <authorList>
            <person name="Durkin A.S."/>
            <person name="Haft D.R."/>
            <person name="McCorrison J."/>
            <person name="Torralba M."/>
            <person name="Gillis M."/>
            <person name="Haft D.H."/>
            <person name="Methe B."/>
            <person name="Sutton G."/>
            <person name="Nelson K.E."/>
        </authorList>
    </citation>
    <scope>NUCLEOTIDE SEQUENCE [LARGE SCALE GENOMIC DNA]</scope>
    <source>
        <strain evidence="10">F0233</strain>
    </source>
</reference>
<dbReference type="GO" id="GO:0005737">
    <property type="term" value="C:cytoplasm"/>
    <property type="evidence" value="ECO:0007669"/>
    <property type="project" value="UniProtKB-SubCell"/>
</dbReference>
<dbReference type="AlphaFoldDB" id="U2RGD9"/>
<accession>U2RGD9</accession>
<evidence type="ECO:0000256" key="6">
    <source>
        <dbReference type="RuleBase" id="RU004355"/>
    </source>
</evidence>
<evidence type="ECO:0000259" key="9">
    <source>
        <dbReference type="Pfam" id="PF13742"/>
    </source>
</evidence>
<comment type="subunit">
    <text evidence="5">Heterooligomer composed of large and small subunits.</text>
</comment>
<evidence type="ECO:0000313" key="10">
    <source>
        <dbReference type="EMBL" id="ERK52613.1"/>
    </source>
</evidence>
<dbReference type="RefSeq" id="WP_021798298.1">
    <property type="nucleotide sequence ID" value="NZ_ACVN02000251.1"/>
</dbReference>
<evidence type="ECO:0000256" key="1">
    <source>
        <dbReference type="ARBA" id="ARBA00022490"/>
    </source>
</evidence>